<proteinExistence type="predicted"/>
<keyword evidence="3" id="KW-1185">Reference proteome</keyword>
<protein>
    <recommendedName>
        <fullName evidence="1">Reverse transcriptase zinc-binding domain-containing protein</fullName>
    </recommendedName>
</protein>
<reference evidence="2 3" key="1">
    <citation type="journal article" date="2024" name="G3 (Bethesda)">
        <title>Genome assembly of Hibiscus sabdariffa L. provides insights into metabolisms of medicinal natural products.</title>
        <authorList>
            <person name="Kim T."/>
        </authorList>
    </citation>
    <scope>NUCLEOTIDE SEQUENCE [LARGE SCALE GENOMIC DNA]</scope>
    <source>
        <strain evidence="2">TK-2024</strain>
        <tissue evidence="2">Old leaves</tissue>
    </source>
</reference>
<dbReference type="Proteomes" id="UP001396334">
    <property type="component" value="Unassembled WGS sequence"/>
</dbReference>
<organism evidence="2 3">
    <name type="scientific">Hibiscus sabdariffa</name>
    <name type="common">roselle</name>
    <dbReference type="NCBI Taxonomy" id="183260"/>
    <lineage>
        <taxon>Eukaryota</taxon>
        <taxon>Viridiplantae</taxon>
        <taxon>Streptophyta</taxon>
        <taxon>Embryophyta</taxon>
        <taxon>Tracheophyta</taxon>
        <taxon>Spermatophyta</taxon>
        <taxon>Magnoliopsida</taxon>
        <taxon>eudicotyledons</taxon>
        <taxon>Gunneridae</taxon>
        <taxon>Pentapetalae</taxon>
        <taxon>rosids</taxon>
        <taxon>malvids</taxon>
        <taxon>Malvales</taxon>
        <taxon>Malvaceae</taxon>
        <taxon>Malvoideae</taxon>
        <taxon>Hibiscus</taxon>
    </lineage>
</organism>
<evidence type="ECO:0000259" key="1">
    <source>
        <dbReference type="Pfam" id="PF13966"/>
    </source>
</evidence>
<dbReference type="Pfam" id="PF13966">
    <property type="entry name" value="zf-RVT"/>
    <property type="match status" value="1"/>
</dbReference>
<comment type="caution">
    <text evidence="2">The sequence shown here is derived from an EMBL/GenBank/DDBJ whole genome shotgun (WGS) entry which is preliminary data.</text>
</comment>
<accession>A0ABR2U439</accession>
<sequence>MLVSCWDPSRDIVANIANFNSKVGAWNRDVFGHIIHEKRYTFLPPSLVLRIAAIKPPCESSLNGVPAWLWDPFRSFSVHSAYLSLADGDAVSYDKGWSIIANFKGPPRVRTFLWLVYWERILTNHERVRRAIASDAGCFSCGATLEDTLHVLRDCPVVVGIWSWLSNRSCLAECSESRGVGSRFMLIGLRAMLMGPFGPRLMASVGIGLWKSNSSSERS</sequence>
<dbReference type="EMBL" id="JBBPBN010000002">
    <property type="protein sequence ID" value="KAK9044473.1"/>
    <property type="molecule type" value="Genomic_DNA"/>
</dbReference>
<dbReference type="InterPro" id="IPR026960">
    <property type="entry name" value="RVT-Znf"/>
</dbReference>
<evidence type="ECO:0000313" key="3">
    <source>
        <dbReference type="Proteomes" id="UP001396334"/>
    </source>
</evidence>
<evidence type="ECO:0000313" key="2">
    <source>
        <dbReference type="EMBL" id="KAK9044473.1"/>
    </source>
</evidence>
<gene>
    <name evidence="2" type="ORF">V6N11_058373</name>
</gene>
<feature type="domain" description="Reverse transcriptase zinc-binding" evidence="1">
    <location>
        <begin position="76"/>
        <end position="162"/>
    </location>
</feature>
<name>A0ABR2U439_9ROSI</name>